<dbReference type="Gene3D" id="1.10.30.50">
    <property type="match status" value="1"/>
</dbReference>
<name>A0A5J6L1H8_9MICO</name>
<sequence>MEFSSWPGETTTADVSRMRAGLAGLQDADAAVAKAQAERIRHLSALAEVATGQVARLTSRDSREREMPMRSVAAEVAFATHVHDMTAQRELGDAHTLVTKFAATVTALEAGRISKRHVDVILETGLPITDDQVRAAWEETVLDYAARQAPGRTKAYARQLAEAVNPEGMTIRHARAVETRGVSVLDLDDGMALLQLRLPAAVAYGIRDRIRRQARAIRDAANIERARRAHEAAAAEAAAAEGADESAEGTQAPTEASEFRPGEALDITVEGTAPAEDEDQPVVDDTRTLVQIGADVAADMLLTGSPAIDPTTGEHLPGGLGAIHAHVQVVVPVLTLLGKTDAGASLHGQIPIDPDTARHLAGTAPGWDRILCHPITGTVLEVDRYTPGTDQRRYLQARDQHCRGFGCRQPAHRCQIDHNHEHHDGGPTALTNLAHFCTRHHTLKTETEWTVRQLPDGTVEFTSPLGKTYTDEPPPRVMFIPDGDPPPF</sequence>
<dbReference type="KEGG" id="mlz:F6J85_03675"/>
<dbReference type="EMBL" id="CP044232">
    <property type="protein sequence ID" value="QEW02284.1"/>
    <property type="molecule type" value="Genomic_DNA"/>
</dbReference>
<dbReference type="CDD" id="cd00085">
    <property type="entry name" value="HNHc"/>
    <property type="match status" value="1"/>
</dbReference>
<gene>
    <name evidence="3" type="ORF">F6J85_03675</name>
</gene>
<evidence type="ECO:0000313" key="4">
    <source>
        <dbReference type="Proteomes" id="UP000325516"/>
    </source>
</evidence>
<reference evidence="4" key="1">
    <citation type="submission" date="2019-09" db="EMBL/GenBank/DDBJ databases">
        <title>Mumia zhuanghuii sp. nov. isolated from the intestinal contents of plateau pika (Ochotona curzoniae) in the Qinghai-Tibet plateau of China.</title>
        <authorList>
            <person name="Tian Z."/>
        </authorList>
    </citation>
    <scope>NUCLEOTIDE SEQUENCE [LARGE SCALE GENOMIC DNA]</scope>
    <source>
        <strain evidence="4">L-031</strain>
    </source>
</reference>
<protein>
    <submittedName>
        <fullName evidence="3">DUF222 domain-containing protein</fullName>
    </submittedName>
</protein>
<proteinExistence type="predicted"/>
<organism evidence="3 4">
    <name type="scientific">Microbacterium lushaniae</name>
    <dbReference type="NCBI Taxonomy" id="2614639"/>
    <lineage>
        <taxon>Bacteria</taxon>
        <taxon>Bacillati</taxon>
        <taxon>Actinomycetota</taxon>
        <taxon>Actinomycetes</taxon>
        <taxon>Micrococcales</taxon>
        <taxon>Microbacteriaceae</taxon>
        <taxon>Microbacterium</taxon>
    </lineage>
</organism>
<evidence type="ECO:0000259" key="2">
    <source>
        <dbReference type="Pfam" id="PF02720"/>
    </source>
</evidence>
<dbReference type="RefSeq" id="WP_150923875.1">
    <property type="nucleotide sequence ID" value="NZ_CP044232.1"/>
</dbReference>
<keyword evidence="4" id="KW-1185">Reference proteome</keyword>
<dbReference type="AlphaFoldDB" id="A0A5J6L1H8"/>
<dbReference type="Proteomes" id="UP000325516">
    <property type="component" value="Chromosome"/>
</dbReference>
<feature type="region of interest" description="Disordered" evidence="1">
    <location>
        <begin position="232"/>
        <end position="262"/>
    </location>
</feature>
<evidence type="ECO:0000313" key="3">
    <source>
        <dbReference type="EMBL" id="QEW02284.1"/>
    </source>
</evidence>
<evidence type="ECO:0000256" key="1">
    <source>
        <dbReference type="SAM" id="MobiDB-lite"/>
    </source>
</evidence>
<dbReference type="Pfam" id="PF02720">
    <property type="entry name" value="DUF222"/>
    <property type="match status" value="1"/>
</dbReference>
<dbReference type="InterPro" id="IPR003870">
    <property type="entry name" value="DUF222"/>
</dbReference>
<accession>A0A5J6L1H8</accession>
<feature type="domain" description="DUF222" evidence="2">
    <location>
        <begin position="41"/>
        <end position="399"/>
    </location>
</feature>
<dbReference type="InterPro" id="IPR003615">
    <property type="entry name" value="HNH_nuc"/>
</dbReference>